<dbReference type="NCBIfam" id="TIGR00004">
    <property type="entry name" value="Rid family detoxifying hydrolase"/>
    <property type="match status" value="1"/>
</dbReference>
<keyword evidence="3" id="KW-0812">Transmembrane</keyword>
<evidence type="ECO:0000313" key="4">
    <source>
        <dbReference type="EMBL" id="OQD88271.1"/>
    </source>
</evidence>
<dbReference type="STRING" id="416450.A0A1V6QGD1"/>
<dbReference type="PANTHER" id="PTHR11803:SF22">
    <property type="entry name" value="ENDORIBONUCLEASE FAMILY PROTEIN BRT1, PUTATIVE (AFU_ORTHOLOGUE AFUA_5G03780)-RELATED"/>
    <property type="match status" value="1"/>
</dbReference>
<name>A0A1V6QGD1_9EURO</name>
<sequence>MSTKTPVLTDKAPKPLPGIYSQAIVANGVVYCSGAVPMDATTGKLIDGDVKAHTHQCIKNLTHVLEEAGTDITKVVKVNVFLSNMDDFAEMNSVYMQYWGDVKPCRTCVAVKTLPLNTDVEIECIAVLVSACGLDLDPALFYTPVRYLRRLLPSAFAYLEALTDKLRPLSAFCTVAIMESGLSVRPRKEGTWTKLIIFVALYFLLFESILEAVLALYLYGNGQVDSKMTLSVVLSLVASFLSFPLVGLQSLVAWQYNNIGGFGTQKTVLHNICTYVLRLDLMLWLATSVAGLVVVAQQVYCLPEGTDANYWRVGMSCAFHRATVIVSVVSMVTVCTMYCARELCDRPYDVSLLGIYRRPEVLRDGSILSGNSWDSEETLKNEILYLCRQHDGNGTGYSWSADPIANRVNCHPSIRHPAPVRLRPQLRVNTDPGSTYGEIVSGTTISPEDTMTRISPGSHSLASEFYPISRTSTIMTSQTGNELRALLSDTPVPKVPMIPQKYTGHKRQKSSLSSLRRFLPKSFPLSLPLSSDPQIRALADPNSASDVEKQVVTPNSMPKNASHPTTLQVNGSNSQDVSPISPAQEPSPKIQKKDHPEGHTRTMTMNSADAPEVVPSAPKTPPKVRRSQTACPIPASRTIHHPQYHQPFLPGQQSRKYPQSRRASGTPMQMPMKMHMSQHGQPPMRRSTTAQPTGLHYPSRSPSYHFDPSQVPRHSNSQSQYHPNQNLQQYIMPQSTRWNSQRRFDPSRSMPPTPRRNDVEIIYPSTRRPRSNTHGGASGPLSCIMETVSNPRASVDEVQAGRY</sequence>
<feature type="compositionally biased region" description="Polar residues" evidence="2">
    <location>
        <begin position="651"/>
        <end position="667"/>
    </location>
</feature>
<keyword evidence="3" id="KW-0472">Membrane</keyword>
<dbReference type="GO" id="GO:0005829">
    <property type="term" value="C:cytosol"/>
    <property type="evidence" value="ECO:0007669"/>
    <property type="project" value="TreeGrafter"/>
</dbReference>
<dbReference type="AlphaFoldDB" id="A0A1V6QGD1"/>
<proteinExistence type="inferred from homology"/>
<feature type="transmembrane region" description="Helical" evidence="3">
    <location>
        <begin position="195"/>
        <end position="220"/>
    </location>
</feature>
<evidence type="ECO:0000313" key="5">
    <source>
        <dbReference type="Proteomes" id="UP000191672"/>
    </source>
</evidence>
<dbReference type="GO" id="GO:0005739">
    <property type="term" value="C:mitochondrion"/>
    <property type="evidence" value="ECO:0007669"/>
    <property type="project" value="UniProtKB-ARBA"/>
</dbReference>
<feature type="region of interest" description="Disordered" evidence="2">
    <location>
        <begin position="492"/>
        <end position="513"/>
    </location>
</feature>
<dbReference type="FunFam" id="3.30.1330.40:FF:000001">
    <property type="entry name" value="L-PSP family endoribonuclease"/>
    <property type="match status" value="1"/>
</dbReference>
<dbReference type="InterPro" id="IPR006056">
    <property type="entry name" value="RidA"/>
</dbReference>
<keyword evidence="3" id="KW-1133">Transmembrane helix</keyword>
<comment type="caution">
    <text evidence="4">The sequence shown here is derived from an EMBL/GenBank/DDBJ whole genome shotgun (WGS) entry which is preliminary data.</text>
</comment>
<feature type="region of interest" description="Disordered" evidence="2">
    <location>
        <begin position="541"/>
        <end position="627"/>
    </location>
</feature>
<dbReference type="InterPro" id="IPR035959">
    <property type="entry name" value="RutC-like_sf"/>
</dbReference>
<dbReference type="CDD" id="cd00448">
    <property type="entry name" value="YjgF_YER057c_UK114_family"/>
    <property type="match status" value="1"/>
</dbReference>
<evidence type="ECO:0000256" key="2">
    <source>
        <dbReference type="SAM" id="MobiDB-lite"/>
    </source>
</evidence>
<dbReference type="GO" id="GO:0019239">
    <property type="term" value="F:deaminase activity"/>
    <property type="evidence" value="ECO:0007669"/>
    <property type="project" value="TreeGrafter"/>
</dbReference>
<reference evidence="5" key="1">
    <citation type="journal article" date="2017" name="Nat. Microbiol.">
        <title>Global analysis of biosynthetic gene clusters reveals vast potential of secondary metabolite production in Penicillium species.</title>
        <authorList>
            <person name="Nielsen J.C."/>
            <person name="Grijseels S."/>
            <person name="Prigent S."/>
            <person name="Ji B."/>
            <person name="Dainat J."/>
            <person name="Nielsen K.F."/>
            <person name="Frisvad J.C."/>
            <person name="Workman M."/>
            <person name="Nielsen J."/>
        </authorList>
    </citation>
    <scope>NUCLEOTIDE SEQUENCE [LARGE SCALE GENOMIC DNA]</scope>
    <source>
        <strain evidence="5">IBT 31811</strain>
    </source>
</reference>
<gene>
    <name evidence="4" type="ORF">PENANT_c004G08604</name>
</gene>
<dbReference type="Pfam" id="PF01042">
    <property type="entry name" value="Ribonuc_L-PSP"/>
    <property type="match status" value="1"/>
</dbReference>
<evidence type="ECO:0000256" key="1">
    <source>
        <dbReference type="ARBA" id="ARBA00010552"/>
    </source>
</evidence>
<accession>A0A1V6QGD1</accession>
<protein>
    <submittedName>
        <fullName evidence="4">Uncharacterized protein</fullName>
    </submittedName>
</protein>
<dbReference type="SUPFAM" id="SSF55298">
    <property type="entry name" value="YjgF-like"/>
    <property type="match status" value="1"/>
</dbReference>
<comment type="similarity">
    <text evidence="1">Belongs to the RutC family.</text>
</comment>
<feature type="transmembrane region" description="Helical" evidence="3">
    <location>
        <begin position="232"/>
        <end position="254"/>
    </location>
</feature>
<dbReference type="Gene3D" id="3.30.1330.40">
    <property type="entry name" value="RutC-like"/>
    <property type="match status" value="1"/>
</dbReference>
<dbReference type="Proteomes" id="UP000191672">
    <property type="component" value="Unassembled WGS sequence"/>
</dbReference>
<dbReference type="InterPro" id="IPR006175">
    <property type="entry name" value="YjgF/YER057c/UK114"/>
</dbReference>
<feature type="transmembrane region" description="Helical" evidence="3">
    <location>
        <begin position="275"/>
        <end position="299"/>
    </location>
</feature>
<evidence type="ECO:0000256" key="3">
    <source>
        <dbReference type="SAM" id="Phobius"/>
    </source>
</evidence>
<dbReference type="PANTHER" id="PTHR11803">
    <property type="entry name" value="2-IMINOBUTANOATE/2-IMINOPROPANOATE DEAMINASE RIDA"/>
    <property type="match status" value="1"/>
</dbReference>
<keyword evidence="5" id="KW-1185">Reference proteome</keyword>
<feature type="region of interest" description="Disordered" evidence="2">
    <location>
        <begin position="738"/>
        <end position="758"/>
    </location>
</feature>
<feature type="compositionally biased region" description="Polar residues" evidence="2">
    <location>
        <begin position="712"/>
        <end position="721"/>
    </location>
</feature>
<dbReference type="EMBL" id="MDYN01000004">
    <property type="protein sequence ID" value="OQD88271.1"/>
    <property type="molecule type" value="Genomic_DNA"/>
</dbReference>
<feature type="compositionally biased region" description="Polar residues" evidence="2">
    <location>
        <begin position="552"/>
        <end position="578"/>
    </location>
</feature>
<organism evidence="4 5">
    <name type="scientific">Penicillium antarcticum</name>
    <dbReference type="NCBI Taxonomy" id="416450"/>
    <lineage>
        <taxon>Eukaryota</taxon>
        <taxon>Fungi</taxon>
        <taxon>Dikarya</taxon>
        <taxon>Ascomycota</taxon>
        <taxon>Pezizomycotina</taxon>
        <taxon>Eurotiomycetes</taxon>
        <taxon>Eurotiomycetidae</taxon>
        <taxon>Eurotiales</taxon>
        <taxon>Aspergillaceae</taxon>
        <taxon>Penicillium</taxon>
    </lineage>
</organism>
<feature type="compositionally biased region" description="Basic and acidic residues" evidence="2">
    <location>
        <begin position="591"/>
        <end position="600"/>
    </location>
</feature>
<feature type="region of interest" description="Disordered" evidence="2">
    <location>
        <begin position="641"/>
        <end position="721"/>
    </location>
</feature>